<dbReference type="AlphaFoldDB" id="A0A1Y1QKI9"/>
<evidence type="ECO:0000313" key="2">
    <source>
        <dbReference type="EMBL" id="OQX07928.1"/>
    </source>
</evidence>
<reference evidence="2 3" key="1">
    <citation type="submission" date="2017-01" db="EMBL/GenBank/DDBJ databases">
        <title>Novel large sulfur bacteria in the metagenomes of groundwater-fed chemosynthetic microbial mats in the Lake Huron basin.</title>
        <authorList>
            <person name="Sharrar A.M."/>
            <person name="Flood B.E."/>
            <person name="Bailey J.V."/>
            <person name="Jones D.S."/>
            <person name="Biddanda B."/>
            <person name="Ruberg S.A."/>
            <person name="Marcus D.N."/>
            <person name="Dick G.J."/>
        </authorList>
    </citation>
    <scope>NUCLEOTIDE SEQUENCE [LARGE SCALE GENOMIC DNA]</scope>
    <source>
        <strain evidence="2">A8</strain>
    </source>
</reference>
<name>A0A1Y1QKI9_9GAMM</name>
<protein>
    <submittedName>
        <fullName evidence="2">Uncharacterized protein</fullName>
    </submittedName>
</protein>
<gene>
    <name evidence="2" type="ORF">BWK73_26800</name>
</gene>
<comment type="caution">
    <text evidence="2">The sequence shown here is derived from an EMBL/GenBank/DDBJ whole genome shotgun (WGS) entry which is preliminary data.</text>
</comment>
<evidence type="ECO:0000313" key="3">
    <source>
        <dbReference type="Proteomes" id="UP000192491"/>
    </source>
</evidence>
<feature type="transmembrane region" description="Helical" evidence="1">
    <location>
        <begin position="114"/>
        <end position="131"/>
    </location>
</feature>
<keyword evidence="1" id="KW-0812">Transmembrane</keyword>
<organism evidence="2 3">
    <name type="scientific">Thiothrix lacustris</name>
    <dbReference type="NCBI Taxonomy" id="525917"/>
    <lineage>
        <taxon>Bacteria</taxon>
        <taxon>Pseudomonadati</taxon>
        <taxon>Pseudomonadota</taxon>
        <taxon>Gammaproteobacteria</taxon>
        <taxon>Thiotrichales</taxon>
        <taxon>Thiotrichaceae</taxon>
        <taxon>Thiothrix</taxon>
    </lineage>
</organism>
<sequence>MNSVTVYTATGEAVTLYREPPTTPAITTQTNAMPAVSDIIAMAQPGERVTVSVTVERTSTTQTQHSNVIGADEFGQNVYAVDNSKTLFMAVIGMVGVVLFIKVVEVIAEHPTEFAVGIGAIACLLAAFALMKGGKRQ</sequence>
<keyword evidence="1" id="KW-0472">Membrane</keyword>
<proteinExistence type="predicted"/>
<accession>A0A1Y1QKI9</accession>
<dbReference type="EMBL" id="MTEJ01000192">
    <property type="protein sequence ID" value="OQX07928.1"/>
    <property type="molecule type" value="Genomic_DNA"/>
</dbReference>
<dbReference type="Proteomes" id="UP000192491">
    <property type="component" value="Unassembled WGS sequence"/>
</dbReference>
<feature type="transmembrane region" description="Helical" evidence="1">
    <location>
        <begin position="87"/>
        <end position="108"/>
    </location>
</feature>
<evidence type="ECO:0000256" key="1">
    <source>
        <dbReference type="SAM" id="Phobius"/>
    </source>
</evidence>
<keyword evidence="1" id="KW-1133">Transmembrane helix</keyword>